<dbReference type="Gene3D" id="1.10.60.30">
    <property type="entry name" value="PSPTO4464-like domains"/>
    <property type="match status" value="1"/>
</dbReference>
<evidence type="ECO:0000313" key="2">
    <source>
        <dbReference type="EMBL" id="KAK7859193.1"/>
    </source>
</evidence>
<dbReference type="AlphaFoldDB" id="A0AAW0M7A9"/>
<accession>A0AAW0M7A9</accession>
<dbReference type="EMBL" id="PKMF04000014">
    <property type="protein sequence ID" value="KAK7859193.1"/>
    <property type="molecule type" value="Genomic_DNA"/>
</dbReference>
<dbReference type="InterPro" id="IPR006839">
    <property type="entry name" value="DarP"/>
</dbReference>
<dbReference type="SUPFAM" id="SSF158710">
    <property type="entry name" value="PSPTO4464-like"/>
    <property type="match status" value="2"/>
</dbReference>
<feature type="compositionally biased region" description="Basic and acidic residues" evidence="1">
    <location>
        <begin position="84"/>
        <end position="93"/>
    </location>
</feature>
<dbReference type="PANTHER" id="PTHR36898">
    <property type="entry name" value="OSJNBB0026I12.6 PROTEIN"/>
    <property type="match status" value="1"/>
</dbReference>
<organism evidence="2">
    <name type="scientific">Quercus suber</name>
    <name type="common">Cork oak</name>
    <dbReference type="NCBI Taxonomy" id="58331"/>
    <lineage>
        <taxon>Eukaryota</taxon>
        <taxon>Viridiplantae</taxon>
        <taxon>Streptophyta</taxon>
        <taxon>Embryophyta</taxon>
        <taxon>Tracheophyta</taxon>
        <taxon>Spermatophyta</taxon>
        <taxon>Magnoliopsida</taxon>
        <taxon>eudicotyledons</taxon>
        <taxon>Gunneridae</taxon>
        <taxon>Pentapetalae</taxon>
        <taxon>rosids</taxon>
        <taxon>fabids</taxon>
        <taxon>Fagales</taxon>
        <taxon>Fagaceae</taxon>
        <taxon>Quercus</taxon>
    </lineage>
</organism>
<reference evidence="2" key="2">
    <citation type="journal article" date="2018" name="Sci. Data">
        <title>The draft genome sequence of cork oak.</title>
        <authorList>
            <person name="Ramos A.M."/>
            <person name="Usie A."/>
            <person name="Barbosa P."/>
            <person name="Barros P.M."/>
            <person name="Capote T."/>
            <person name="Chaves I."/>
            <person name="Simoes F."/>
            <person name="Abreu I."/>
            <person name="Carrasquinho I."/>
            <person name="Faro C."/>
            <person name="Guimaraes J.B."/>
            <person name="Mendonca D."/>
            <person name="Nobrega F."/>
            <person name="Rodrigues L."/>
            <person name="Saibo N.J.M."/>
            <person name="Varela M.C."/>
            <person name="Egas C."/>
            <person name="Matos J."/>
            <person name="Miguel C.M."/>
            <person name="Oliveira M.M."/>
            <person name="Ricardo C.P."/>
            <person name="Goncalves S."/>
        </authorList>
    </citation>
    <scope>NUCLEOTIDE SEQUENCE [LARGE SCALE GENOMIC DNA]</scope>
    <source>
        <strain evidence="2">HL8</strain>
    </source>
</reference>
<feature type="region of interest" description="Disordered" evidence="1">
    <location>
        <begin position="40"/>
        <end position="93"/>
    </location>
</feature>
<reference evidence="2" key="3">
    <citation type="submission" date="2023-07" db="EMBL/GenBank/DDBJ databases">
        <title>An improved reference 1 genome and first organelle genomes of Quercus suber.</title>
        <authorList>
            <consortium name="Genosuber Consortium"/>
            <person name="Usie A."/>
            <person name="Serra O."/>
            <person name="Barros P."/>
        </authorList>
    </citation>
    <scope>NUCLEOTIDE SEQUENCE</scope>
    <source>
        <strain evidence="2">HL8</strain>
        <tissue evidence="2">Leaves</tissue>
    </source>
</reference>
<dbReference type="CDD" id="cd16331">
    <property type="entry name" value="YjgA-like"/>
    <property type="match status" value="1"/>
</dbReference>
<reference evidence="2" key="1">
    <citation type="submission" date="2017-12" db="EMBL/GenBank/DDBJ databases">
        <authorList>
            <person name="Barbosa P."/>
            <person name="Usie A."/>
            <person name="Ramos A.M."/>
        </authorList>
    </citation>
    <scope>NUCLEOTIDE SEQUENCE</scope>
    <source>
        <strain evidence="2">HL8</strain>
        <tissue evidence="2">Leaves</tissue>
    </source>
</reference>
<proteinExistence type="predicted"/>
<feature type="compositionally biased region" description="Basic residues" evidence="1">
    <location>
        <begin position="57"/>
        <end position="67"/>
    </location>
</feature>
<dbReference type="InterPro" id="IPR023153">
    <property type="entry name" value="DarP_sf"/>
</dbReference>
<protein>
    <submittedName>
        <fullName evidence="2">Upf0307 protein</fullName>
    </submittedName>
</protein>
<name>A0AAW0M7A9_QUESU</name>
<sequence length="373" mass="42518">MANLLRLLKQWPTLHNHHCYSSATLHHIFSSPLLPLSSQTLSPPPPLSLTTVPSSRRNVHLKSRGLRLHNEPSPSDLESSDSDSDSKKSRNQLKREARRAVLWGMDLASFSNRQIRRILRVASLDEEVFEAIMLAKRLGSDVREGKRRQFNYIGKLLREVQPELMDTLIQATKDGDESRLRALSDSVIIEDDDEVAEETEDEVEEEGSDECISIATRWSEGLINKDIKITNEVYSVQSVEFDRKLLREVQPELMDTLIQATKDGDESRLRALSDSVIIEDDDEGSDECISIATRWSEGLINKDIKITNEVYSVQGVEFDRQDLRKLIRRVHSIQDQQATSTDENKKEIDAAMMIARQSLNRFLHSLAKQMPSD</sequence>
<evidence type="ECO:0000256" key="1">
    <source>
        <dbReference type="SAM" id="MobiDB-lite"/>
    </source>
</evidence>
<gene>
    <name evidence="2" type="ORF">CFP56_007785</name>
</gene>
<dbReference type="Pfam" id="PF04751">
    <property type="entry name" value="DarP"/>
    <property type="match status" value="1"/>
</dbReference>
<dbReference type="PANTHER" id="PTHR36898:SF1">
    <property type="entry name" value="OS04G0250700 PROTEIN"/>
    <property type="match status" value="1"/>
</dbReference>
<comment type="caution">
    <text evidence="2">The sequence shown here is derived from an EMBL/GenBank/DDBJ whole genome shotgun (WGS) entry which is preliminary data.</text>
</comment>